<evidence type="ECO:0000256" key="3">
    <source>
        <dbReference type="ARBA" id="ARBA00007658"/>
    </source>
</evidence>
<dbReference type="PANTHER" id="PTHR11742">
    <property type="entry name" value="MANNOSYL-OLIGOSACCHARIDE ALPHA-1,2-MANNOSIDASE-RELATED"/>
    <property type="match status" value="1"/>
</dbReference>
<feature type="active site" evidence="11">
    <location>
        <position position="365"/>
    </location>
</feature>
<feature type="chain" id="PRO_5041414526" description="alpha-1,2-Mannosidase" evidence="15">
    <location>
        <begin position="23"/>
        <end position="472"/>
    </location>
</feature>
<name>A0AA39JIH8_ARMTA</name>
<dbReference type="Proteomes" id="UP001175211">
    <property type="component" value="Unassembled WGS sequence"/>
</dbReference>
<feature type="active site" evidence="11">
    <location>
        <position position="260"/>
    </location>
</feature>
<protein>
    <recommendedName>
        <fullName evidence="14">alpha-1,2-Mannosidase</fullName>
        <ecNumber evidence="14">3.2.1.-</ecNumber>
    </recommendedName>
</protein>
<feature type="binding site" evidence="12">
    <location>
        <position position="451"/>
    </location>
    <ligand>
        <name>Ca(2+)</name>
        <dbReference type="ChEBI" id="CHEBI:29108"/>
    </ligand>
</feature>
<dbReference type="RefSeq" id="XP_060324548.1">
    <property type="nucleotide sequence ID" value="XM_060478320.1"/>
</dbReference>
<evidence type="ECO:0000256" key="14">
    <source>
        <dbReference type="RuleBase" id="RU361193"/>
    </source>
</evidence>
<dbReference type="GO" id="GO:0005783">
    <property type="term" value="C:endoplasmic reticulum"/>
    <property type="evidence" value="ECO:0007669"/>
    <property type="project" value="TreeGrafter"/>
</dbReference>
<evidence type="ECO:0000256" key="4">
    <source>
        <dbReference type="ARBA" id="ARBA00022729"/>
    </source>
</evidence>
<dbReference type="GeneID" id="85361868"/>
<dbReference type="InterPro" id="IPR001382">
    <property type="entry name" value="Glyco_hydro_47"/>
</dbReference>
<keyword evidence="8 14" id="KW-0326">Glycosidase</keyword>
<evidence type="ECO:0000256" key="8">
    <source>
        <dbReference type="ARBA" id="ARBA00023295"/>
    </source>
</evidence>
<evidence type="ECO:0000256" key="13">
    <source>
        <dbReference type="PIRSR" id="PIRSR601382-3"/>
    </source>
</evidence>
<dbReference type="InterPro" id="IPR012341">
    <property type="entry name" value="6hp_glycosidase-like_sf"/>
</dbReference>
<evidence type="ECO:0000256" key="2">
    <source>
        <dbReference type="ARBA" id="ARBA00004922"/>
    </source>
</evidence>
<dbReference type="SUPFAM" id="SSF48225">
    <property type="entry name" value="Seven-hairpin glycosidases"/>
    <property type="match status" value="1"/>
</dbReference>
<gene>
    <name evidence="16" type="ORF">EV420DRAFT_1649481</name>
</gene>
<dbReference type="InterPro" id="IPR050749">
    <property type="entry name" value="Glycosyl_Hydrolase_47"/>
</dbReference>
<feature type="signal peptide" evidence="15">
    <location>
        <begin position="1"/>
        <end position="22"/>
    </location>
</feature>
<reference evidence="16" key="1">
    <citation type="submission" date="2023-06" db="EMBL/GenBank/DDBJ databases">
        <authorList>
            <consortium name="Lawrence Berkeley National Laboratory"/>
            <person name="Ahrendt S."/>
            <person name="Sahu N."/>
            <person name="Indic B."/>
            <person name="Wong-Bajracharya J."/>
            <person name="Merenyi Z."/>
            <person name="Ke H.-M."/>
            <person name="Monk M."/>
            <person name="Kocsube S."/>
            <person name="Drula E."/>
            <person name="Lipzen A."/>
            <person name="Balint B."/>
            <person name="Henrissat B."/>
            <person name="Andreopoulos B."/>
            <person name="Martin F.M."/>
            <person name="Harder C.B."/>
            <person name="Rigling D."/>
            <person name="Ford K.L."/>
            <person name="Foster G.D."/>
            <person name="Pangilinan J."/>
            <person name="Papanicolaou A."/>
            <person name="Barry K."/>
            <person name="LaButti K."/>
            <person name="Viragh M."/>
            <person name="Koriabine M."/>
            <person name="Yan M."/>
            <person name="Riley R."/>
            <person name="Champramary S."/>
            <person name="Plett K.L."/>
            <person name="Tsai I.J."/>
            <person name="Slot J."/>
            <person name="Sipos G."/>
            <person name="Plett J."/>
            <person name="Nagy L.G."/>
            <person name="Grigoriev I.V."/>
        </authorList>
    </citation>
    <scope>NUCLEOTIDE SEQUENCE</scope>
    <source>
        <strain evidence="16">CCBAS 213</strain>
    </source>
</reference>
<evidence type="ECO:0000313" key="17">
    <source>
        <dbReference type="Proteomes" id="UP001175211"/>
    </source>
</evidence>
<keyword evidence="7" id="KW-0325">Glycoprotein</keyword>
<evidence type="ECO:0000256" key="15">
    <source>
        <dbReference type="SAM" id="SignalP"/>
    </source>
</evidence>
<evidence type="ECO:0000313" key="16">
    <source>
        <dbReference type="EMBL" id="KAK0443054.1"/>
    </source>
</evidence>
<dbReference type="GO" id="GO:0005509">
    <property type="term" value="F:calcium ion binding"/>
    <property type="evidence" value="ECO:0007669"/>
    <property type="project" value="InterPro"/>
</dbReference>
<evidence type="ECO:0000256" key="1">
    <source>
        <dbReference type="ARBA" id="ARBA00001913"/>
    </source>
</evidence>
<dbReference type="Pfam" id="PF01532">
    <property type="entry name" value="Glyco_hydro_47"/>
    <property type="match status" value="2"/>
</dbReference>
<dbReference type="GO" id="GO:0036503">
    <property type="term" value="P:ERAD pathway"/>
    <property type="evidence" value="ECO:0007669"/>
    <property type="project" value="UniProtKB-ARBA"/>
</dbReference>
<keyword evidence="5 14" id="KW-0378">Hydrolase</keyword>
<keyword evidence="4 15" id="KW-0732">Signal</keyword>
<dbReference type="PRINTS" id="PR00747">
    <property type="entry name" value="GLYHDRLASE47"/>
</dbReference>
<comment type="cofactor">
    <cofactor evidence="1 12">
        <name>Ca(2+)</name>
        <dbReference type="ChEBI" id="CHEBI:29108"/>
    </cofactor>
</comment>
<organism evidence="16 17">
    <name type="scientific">Armillaria tabescens</name>
    <name type="common">Ringless honey mushroom</name>
    <name type="synonym">Agaricus tabescens</name>
    <dbReference type="NCBI Taxonomy" id="1929756"/>
    <lineage>
        <taxon>Eukaryota</taxon>
        <taxon>Fungi</taxon>
        <taxon>Dikarya</taxon>
        <taxon>Basidiomycota</taxon>
        <taxon>Agaricomycotina</taxon>
        <taxon>Agaricomycetes</taxon>
        <taxon>Agaricomycetidae</taxon>
        <taxon>Agaricales</taxon>
        <taxon>Marasmiineae</taxon>
        <taxon>Physalacriaceae</taxon>
        <taxon>Desarmillaria</taxon>
    </lineage>
</organism>
<accession>A0AA39JIH8</accession>
<evidence type="ECO:0000256" key="12">
    <source>
        <dbReference type="PIRSR" id="PIRSR601382-2"/>
    </source>
</evidence>
<dbReference type="GO" id="GO:0005975">
    <property type="term" value="P:carbohydrate metabolic process"/>
    <property type="evidence" value="ECO:0007669"/>
    <property type="project" value="InterPro"/>
</dbReference>
<evidence type="ECO:0000256" key="9">
    <source>
        <dbReference type="ARBA" id="ARBA00047669"/>
    </source>
</evidence>
<evidence type="ECO:0000256" key="6">
    <source>
        <dbReference type="ARBA" id="ARBA00023157"/>
    </source>
</evidence>
<proteinExistence type="inferred from homology"/>
<keyword evidence="12" id="KW-0106">Calcium</keyword>
<dbReference type="InterPro" id="IPR036026">
    <property type="entry name" value="Seven-hairpin_glycosidases"/>
</dbReference>
<comment type="catalytic activity">
    <reaction evidence="10">
        <text>N(4)-(alpha-D-Man-(1-&gt;2)-alpha-D-Man-(1-&gt;2)-alpha-D-Man-(1-&gt;3)-[alpha-D-Man-(1-&gt;2)-alpha-D-Man-(1-&gt;3)-[alpha-D-Man-(1-&gt;2)-alpha-D-Man-(1-&gt;6)]-alpha-D-Man-(1-&gt;6)]-beta-D-Man-(1-&gt;4)-beta-D-GlcNAc-(1-&gt;4)-beta-D-GlcNAc)-L-asparaginyl-[protein] (N-glucan mannose isomer 9A1,2,3B1,2,3) + 4 H2O = N(4)-(alpha-D-Man-(1-&gt;3)-[alpha-D-Man-(1-&gt;3)-[alpha-D-Man-(1-&gt;6)]-alpha-D-Man-(1-&gt;6)]-beta-D-Man-(1-&gt;4)-beta-D-GlcNAc-(1-&gt;4)-beta-D-GlcNAc)-L-asparaginyl-[protein] (N-glucan mannose isomer 5A1,2) + 4 beta-D-mannose</text>
        <dbReference type="Rhea" id="RHEA:56008"/>
        <dbReference type="Rhea" id="RHEA-COMP:14356"/>
        <dbReference type="Rhea" id="RHEA-COMP:14367"/>
        <dbReference type="ChEBI" id="CHEBI:15377"/>
        <dbReference type="ChEBI" id="CHEBI:28563"/>
        <dbReference type="ChEBI" id="CHEBI:59087"/>
        <dbReference type="ChEBI" id="CHEBI:139493"/>
        <dbReference type="EC" id="3.2.1.113"/>
    </reaction>
</comment>
<feature type="active site" description="Proton donor" evidence="11">
    <location>
        <position position="344"/>
    </location>
</feature>
<dbReference type="GO" id="GO:0016020">
    <property type="term" value="C:membrane"/>
    <property type="evidence" value="ECO:0007669"/>
    <property type="project" value="InterPro"/>
</dbReference>
<comment type="similarity">
    <text evidence="3 14">Belongs to the glycosyl hydrolase 47 family.</text>
</comment>
<comment type="pathway">
    <text evidence="2">Protein modification; protein glycosylation.</text>
</comment>
<dbReference type="AlphaFoldDB" id="A0AA39JIH8"/>
<comment type="caution">
    <text evidence="16">The sequence shown here is derived from an EMBL/GenBank/DDBJ whole genome shotgun (WGS) entry which is preliminary data.</text>
</comment>
<feature type="disulfide bond" evidence="13">
    <location>
        <begin position="301"/>
        <end position="330"/>
    </location>
</feature>
<comment type="catalytic activity">
    <reaction evidence="9">
        <text>N(4)-(alpha-D-Man-(1-&gt;2)-alpha-D-Man-(1-&gt;2)-alpha-D-Man-(1-&gt;3)-[alpha-D-Man-(1-&gt;3)-[alpha-D-Man-(1-&gt;2)-alpha-D-Man-(1-&gt;6)]-alpha-D-Man-(1-&gt;6)]-beta-D-Man-(1-&gt;4)-beta-D-GlcNAc-(1-&gt;4)-beta-D-GlcNAc)-L-asparaginyl-[protein] (N-glucan mannose isomer 8A1,2,3B1,3) + 3 H2O = N(4)-(alpha-D-Man-(1-&gt;3)-[alpha-D-Man-(1-&gt;3)-[alpha-D-Man-(1-&gt;6)]-alpha-D-Man-(1-&gt;6)]-beta-D-Man-(1-&gt;4)-beta-D-GlcNAc-(1-&gt;4)-beta-D-GlcNAc)-L-asparaginyl-[protein] (N-glucan mannose isomer 5A1,2) + 3 beta-D-mannose</text>
        <dbReference type="Rhea" id="RHEA:56028"/>
        <dbReference type="Rhea" id="RHEA-COMP:14358"/>
        <dbReference type="Rhea" id="RHEA-COMP:14367"/>
        <dbReference type="ChEBI" id="CHEBI:15377"/>
        <dbReference type="ChEBI" id="CHEBI:28563"/>
        <dbReference type="ChEBI" id="CHEBI:59087"/>
        <dbReference type="ChEBI" id="CHEBI:60628"/>
        <dbReference type="EC" id="3.2.1.113"/>
    </reaction>
</comment>
<dbReference type="EMBL" id="JAUEPS010000061">
    <property type="protein sequence ID" value="KAK0443054.1"/>
    <property type="molecule type" value="Genomic_DNA"/>
</dbReference>
<evidence type="ECO:0000256" key="11">
    <source>
        <dbReference type="PIRSR" id="PIRSR601382-1"/>
    </source>
</evidence>
<keyword evidence="17" id="KW-1185">Reference proteome</keyword>
<dbReference type="GO" id="GO:0004571">
    <property type="term" value="F:mannosyl-oligosaccharide 1,2-alpha-mannosidase activity"/>
    <property type="evidence" value="ECO:0007669"/>
    <property type="project" value="UniProtKB-EC"/>
</dbReference>
<feature type="active site" description="Proton donor" evidence="11">
    <location>
        <position position="130"/>
    </location>
</feature>
<evidence type="ECO:0000256" key="10">
    <source>
        <dbReference type="ARBA" id="ARBA00048605"/>
    </source>
</evidence>
<dbReference type="PANTHER" id="PTHR11742:SF101">
    <property type="entry name" value="MANNOSYL-OLIGOSACCHARIDE ALPHA-1,2-MANNOSIDASE 1B"/>
    <property type="match status" value="1"/>
</dbReference>
<keyword evidence="12" id="KW-0479">Metal-binding</keyword>
<sequence length="472" mass="53050">MRWTVVLSILSFLSAGPVQVSAMQKAGLALPDPVLASKYRDLVKDIFRTSYAAYKQYAWGHDNLASKSRSYSDARNGWGASIIDAMSTMYVMDLGDLLNDAIAYVGTVNFRSSKTLDHVRYIVGFYSIFETTIRYLGGILSVYELRGSKDKVLLKQAVDLGDKMAYPWVGDNNLPFGTIDFTSDKPDVDTASTNIAEAGTLLMEWATLSAYTGNDTYRKLADKAIRHIAGQDAPFPGLAAQIIDRPSGKFVGGYVGGGSDSYLEYLLNIYYRVPLLAIIFTLVIMMRHRRHFTTSAHIWLCFHAGNWLYGGTILQNQTIVNTALELLDGCWNTYASTETGIGPEAFAYITPEQSDRSLSSNQRPEVLESNFYAWRITGDSKYLDRVAKAVDNFQKYLRTDVAYDGIYNVDDQTPTMVNNMESFWFAEVLKYLYLTFDDPTNMSIDDYVFNTEAHPFRKFKSEWTLVGPPITL</sequence>
<keyword evidence="6 13" id="KW-1015">Disulfide bond</keyword>
<dbReference type="Gene3D" id="1.50.10.10">
    <property type="match status" value="2"/>
</dbReference>
<evidence type="ECO:0000256" key="7">
    <source>
        <dbReference type="ARBA" id="ARBA00023180"/>
    </source>
</evidence>
<evidence type="ECO:0000256" key="5">
    <source>
        <dbReference type="ARBA" id="ARBA00022801"/>
    </source>
</evidence>
<dbReference type="EC" id="3.2.1.-" evidence="14"/>